<evidence type="ECO:0000313" key="4">
    <source>
        <dbReference type="EMBL" id="QDU85678.1"/>
    </source>
</evidence>
<dbReference type="InterPro" id="IPR022712">
    <property type="entry name" value="Beta_Casp"/>
</dbReference>
<dbReference type="RefSeq" id="WP_145189473.1">
    <property type="nucleotide sequence ID" value="NZ_CP036290.1"/>
</dbReference>
<dbReference type="InterPro" id="IPR001279">
    <property type="entry name" value="Metallo-B-lactamas"/>
</dbReference>
<evidence type="ECO:0000256" key="1">
    <source>
        <dbReference type="ARBA" id="ARBA00022801"/>
    </source>
</evidence>
<dbReference type="SMART" id="SM01027">
    <property type="entry name" value="Beta-Casp"/>
    <property type="match status" value="1"/>
</dbReference>
<evidence type="ECO:0000259" key="3">
    <source>
        <dbReference type="SMART" id="SM01027"/>
    </source>
</evidence>
<dbReference type="Pfam" id="PF10996">
    <property type="entry name" value="Beta-Casp"/>
    <property type="match status" value="1"/>
</dbReference>
<dbReference type="AlphaFoldDB" id="A0A518D2H5"/>
<dbReference type="InterPro" id="IPR036866">
    <property type="entry name" value="RibonucZ/Hydroxyglut_hydro"/>
</dbReference>
<dbReference type="Pfam" id="PF00753">
    <property type="entry name" value="Lactamase_B"/>
    <property type="match status" value="1"/>
</dbReference>
<dbReference type="CDD" id="cd16295">
    <property type="entry name" value="TTHA0252-CPSF-like_MBL-fold"/>
    <property type="match status" value="1"/>
</dbReference>
<dbReference type="Gene3D" id="3.60.15.10">
    <property type="entry name" value="Ribonuclease Z/Hydroxyacylglutathione hydrolase-like"/>
    <property type="match status" value="1"/>
</dbReference>
<dbReference type="Proteomes" id="UP000319342">
    <property type="component" value="Chromosome"/>
</dbReference>
<sequence length="454" mass="50021">MGTTSIGFWGAAGTVTGSRFLVTTPKARVLLDCGLFQGLKVLRKRNWKRPGFDPSTIDAVFLTHAHIDHSGYLPRLVREGFNGEIWCTRATYDLCKILLPDCGRIQEEDARYAARKGFSKHAHPEPLYTEEDALATLKRFAPMKFDEEFELRDLTGRFTPAGHILGAASVTVGTPAGKVLFSGDLGRDDDMVMPPPEPPTDPDWVVMESTYGDREHPEDDALDALATPLVRTLERGGTVLIPSFAVARTQALLLAIAELMESKRIPEVPVYVDSPMATNVTEVYADHDRLHRLTSERCAEVFGRAKYTRTPDESKELSADMRRKIVISASGMLTGGRVLHHIKAFGGDAQNLIVLAGYQPPGTRGRALLDGAGELRIHGRMVPIEAEVVSLPYFSAHADRSQLVDWLSKCQKPPRGTFLVHGDPEAAESLRQTVRDRLGYAVDVPDQGEVVELD</sequence>
<reference evidence="4 5" key="1">
    <citation type="submission" date="2019-02" db="EMBL/GenBank/DDBJ databases">
        <title>Deep-cultivation of Planctomycetes and their phenomic and genomic characterization uncovers novel biology.</title>
        <authorList>
            <person name="Wiegand S."/>
            <person name="Jogler M."/>
            <person name="Boedeker C."/>
            <person name="Pinto D."/>
            <person name="Vollmers J."/>
            <person name="Rivas-Marin E."/>
            <person name="Kohn T."/>
            <person name="Peeters S.H."/>
            <person name="Heuer A."/>
            <person name="Rast P."/>
            <person name="Oberbeckmann S."/>
            <person name="Bunk B."/>
            <person name="Jeske O."/>
            <person name="Meyerdierks A."/>
            <person name="Storesund J.E."/>
            <person name="Kallscheuer N."/>
            <person name="Luecker S."/>
            <person name="Lage O.M."/>
            <person name="Pohl T."/>
            <person name="Merkel B.J."/>
            <person name="Hornburger P."/>
            <person name="Mueller R.-W."/>
            <person name="Bruemmer F."/>
            <person name="Labrenz M."/>
            <person name="Spormann A.M."/>
            <person name="Op den Camp H."/>
            <person name="Overmann J."/>
            <person name="Amann R."/>
            <person name="Jetten M.S.M."/>
            <person name="Mascher T."/>
            <person name="Medema M.H."/>
            <person name="Devos D.P."/>
            <person name="Kaster A.-K."/>
            <person name="Ovreas L."/>
            <person name="Rohde M."/>
            <person name="Galperin M.Y."/>
            <person name="Jogler C."/>
        </authorList>
    </citation>
    <scope>NUCLEOTIDE SEQUENCE [LARGE SCALE GENOMIC DNA]</scope>
    <source>
        <strain evidence="4 5">Pla163</strain>
    </source>
</reference>
<organism evidence="4 5">
    <name type="scientific">Rohdeia mirabilis</name>
    <dbReference type="NCBI Taxonomy" id="2528008"/>
    <lineage>
        <taxon>Bacteria</taxon>
        <taxon>Pseudomonadati</taxon>
        <taxon>Planctomycetota</taxon>
        <taxon>Planctomycetia</taxon>
        <taxon>Planctomycetia incertae sedis</taxon>
        <taxon>Rohdeia</taxon>
    </lineage>
</organism>
<dbReference type="PANTHER" id="PTHR11203:SF37">
    <property type="entry name" value="INTEGRATOR COMPLEX SUBUNIT 11"/>
    <property type="match status" value="1"/>
</dbReference>
<dbReference type="SMART" id="SM00849">
    <property type="entry name" value="Lactamase_B"/>
    <property type="match status" value="1"/>
</dbReference>
<dbReference type="Pfam" id="PF07521">
    <property type="entry name" value="RMMBL"/>
    <property type="match status" value="1"/>
</dbReference>
<accession>A0A518D2H5</accession>
<name>A0A518D2H5_9BACT</name>
<dbReference type="GO" id="GO:0004521">
    <property type="term" value="F:RNA endonuclease activity"/>
    <property type="evidence" value="ECO:0007669"/>
    <property type="project" value="TreeGrafter"/>
</dbReference>
<dbReference type="GO" id="GO:0016787">
    <property type="term" value="F:hydrolase activity"/>
    <property type="evidence" value="ECO:0007669"/>
    <property type="project" value="UniProtKB-KW"/>
</dbReference>
<feature type="domain" description="Beta-Casp" evidence="3">
    <location>
        <begin position="249"/>
        <end position="368"/>
    </location>
</feature>
<dbReference type="PANTHER" id="PTHR11203">
    <property type="entry name" value="CLEAVAGE AND POLYADENYLATION SPECIFICITY FACTOR FAMILY MEMBER"/>
    <property type="match status" value="1"/>
</dbReference>
<dbReference type="InterPro" id="IPR050698">
    <property type="entry name" value="MBL"/>
</dbReference>
<dbReference type="EC" id="3.1.-.-" evidence="4"/>
<dbReference type="SUPFAM" id="SSF56281">
    <property type="entry name" value="Metallo-hydrolase/oxidoreductase"/>
    <property type="match status" value="1"/>
</dbReference>
<proteinExistence type="predicted"/>
<keyword evidence="1 4" id="KW-0378">Hydrolase</keyword>
<gene>
    <name evidence="4" type="ORF">Pla163_28110</name>
</gene>
<dbReference type="Gene3D" id="3.40.50.10890">
    <property type="match status" value="1"/>
</dbReference>
<feature type="domain" description="Metallo-beta-lactamase" evidence="2">
    <location>
        <begin position="16"/>
        <end position="244"/>
    </location>
</feature>
<dbReference type="EMBL" id="CP036290">
    <property type="protein sequence ID" value="QDU85678.1"/>
    <property type="molecule type" value="Genomic_DNA"/>
</dbReference>
<dbReference type="InterPro" id="IPR011108">
    <property type="entry name" value="RMMBL"/>
</dbReference>
<protein>
    <submittedName>
        <fullName evidence="4">Ribonuclease</fullName>
        <ecNumber evidence="4">3.1.-.-</ecNumber>
    </submittedName>
</protein>
<evidence type="ECO:0000313" key="5">
    <source>
        <dbReference type="Proteomes" id="UP000319342"/>
    </source>
</evidence>
<keyword evidence="5" id="KW-1185">Reference proteome</keyword>
<evidence type="ECO:0000259" key="2">
    <source>
        <dbReference type="SMART" id="SM00849"/>
    </source>
</evidence>
<dbReference type="OrthoDB" id="9803916at2"/>